<protein>
    <submittedName>
        <fullName evidence="1">Uncharacterized protein</fullName>
    </submittedName>
</protein>
<proteinExistence type="predicted"/>
<sequence length="244" mass="26107" precursor="true">MRRVSLLLSVVIVLAALCVPVRGATIQGSVLEAKAPHNPLSRDGRVTLYKKSGTEWVYASGASVDETDTTFAFSGLAAGAYSLFVTGDDYVSEYYNNTTLEGERTEIPLAADDTYDAGDIYLRDLPIRLDNPALSSHSVPASGGTVSATVDVVNDTTAEKTVLVRAVLTAMRTAFNATYIRTMHQCGSKTVTVPAHTTVSTTVSIVIPGSASPDVDYNVQLHLGLDKWRPLSDSLYAGYIAKLR</sequence>
<dbReference type="HOGENOM" id="CLU_1137567_0_0_7"/>
<reference evidence="1 2" key="1">
    <citation type="submission" date="2006-10" db="EMBL/GenBank/DDBJ databases">
        <title>Complete sequence of Syntrophobacter fumaroxidans MPOB.</title>
        <authorList>
            <consortium name="US DOE Joint Genome Institute"/>
            <person name="Copeland A."/>
            <person name="Lucas S."/>
            <person name="Lapidus A."/>
            <person name="Barry K."/>
            <person name="Detter J.C."/>
            <person name="Glavina del Rio T."/>
            <person name="Hammon N."/>
            <person name="Israni S."/>
            <person name="Pitluck S."/>
            <person name="Goltsman E.G."/>
            <person name="Martinez M."/>
            <person name="Schmutz J."/>
            <person name="Larimer F."/>
            <person name="Land M."/>
            <person name="Hauser L."/>
            <person name="Kyrpides N."/>
            <person name="Kim E."/>
            <person name="Boone D.R."/>
            <person name="Brockman F."/>
            <person name="Culley D."/>
            <person name="Ferry J."/>
            <person name="Gunsalus R."/>
            <person name="McInerney M.J."/>
            <person name="Morrison M."/>
            <person name="Plugge C."/>
            <person name="Rohlin L."/>
            <person name="Scholten J."/>
            <person name="Sieber J."/>
            <person name="Stams A.J.M."/>
            <person name="Worm P."/>
            <person name="Henstra A.M."/>
            <person name="Richardson P."/>
        </authorList>
    </citation>
    <scope>NUCLEOTIDE SEQUENCE [LARGE SCALE GENOMIC DNA]</scope>
    <source>
        <strain evidence="2">DSM 10017 / MPOB</strain>
    </source>
</reference>
<dbReference type="RefSeq" id="WP_011697535.1">
    <property type="nucleotide sequence ID" value="NC_008554.1"/>
</dbReference>
<gene>
    <name evidence="1" type="ordered locus">Sfum_0663</name>
</gene>
<evidence type="ECO:0000313" key="2">
    <source>
        <dbReference type="Proteomes" id="UP000001784"/>
    </source>
</evidence>
<dbReference type="EMBL" id="CP000478">
    <property type="protein sequence ID" value="ABK16362.1"/>
    <property type="molecule type" value="Genomic_DNA"/>
</dbReference>
<dbReference type="AlphaFoldDB" id="A0LG10"/>
<name>A0LG10_SYNFM</name>
<evidence type="ECO:0000313" key="1">
    <source>
        <dbReference type="EMBL" id="ABK16362.1"/>
    </source>
</evidence>
<dbReference type="KEGG" id="sfu:Sfum_0663"/>
<organism evidence="1 2">
    <name type="scientific">Syntrophobacter fumaroxidans (strain DSM 10017 / MPOB)</name>
    <dbReference type="NCBI Taxonomy" id="335543"/>
    <lineage>
        <taxon>Bacteria</taxon>
        <taxon>Pseudomonadati</taxon>
        <taxon>Thermodesulfobacteriota</taxon>
        <taxon>Syntrophobacteria</taxon>
        <taxon>Syntrophobacterales</taxon>
        <taxon>Syntrophobacteraceae</taxon>
        <taxon>Syntrophobacter</taxon>
    </lineage>
</organism>
<keyword evidence="2" id="KW-1185">Reference proteome</keyword>
<dbReference type="InParanoid" id="A0LG10"/>
<dbReference type="Proteomes" id="UP000001784">
    <property type="component" value="Chromosome"/>
</dbReference>
<accession>A0LG10</accession>